<evidence type="ECO:0000256" key="7">
    <source>
        <dbReference type="ARBA" id="ARBA00022777"/>
    </source>
</evidence>
<accession>A0ABV4X9Q8</accession>
<dbReference type="InterPro" id="IPR031322">
    <property type="entry name" value="Shikimate/glucono_kinase"/>
</dbReference>
<dbReference type="HAMAP" id="MF_00109">
    <property type="entry name" value="Shikimate_kinase"/>
    <property type="match status" value="1"/>
</dbReference>
<dbReference type="EC" id="2.7.1.71" evidence="3 11"/>
<dbReference type="CDD" id="cd00464">
    <property type="entry name" value="SK"/>
    <property type="match status" value="1"/>
</dbReference>
<keyword evidence="5 11" id="KW-0808">Transferase</keyword>
<dbReference type="Proteomes" id="UP001576774">
    <property type="component" value="Unassembled WGS sequence"/>
</dbReference>
<evidence type="ECO:0000256" key="9">
    <source>
        <dbReference type="ARBA" id="ARBA00023141"/>
    </source>
</evidence>
<comment type="pathway">
    <text evidence="1 11">Metabolic intermediate biosynthesis; chorismate biosynthesis; chorismate from D-erythrose 4-phosphate and phosphoenolpyruvate: step 5/7.</text>
</comment>
<keyword evidence="13" id="KW-1185">Reference proteome</keyword>
<comment type="caution">
    <text evidence="11">Lacks conserved residue(s) required for the propagation of feature annotation.</text>
</comment>
<evidence type="ECO:0000313" key="12">
    <source>
        <dbReference type="EMBL" id="MFB2879532.1"/>
    </source>
</evidence>
<dbReference type="PROSITE" id="PS01128">
    <property type="entry name" value="SHIKIMATE_KINASE"/>
    <property type="match status" value="1"/>
</dbReference>
<keyword evidence="11" id="KW-0963">Cytoplasm</keyword>
<keyword evidence="9 11" id="KW-0057">Aromatic amino acid biosynthesis</keyword>
<comment type="subunit">
    <text evidence="11">Monomer.</text>
</comment>
<dbReference type="SUPFAM" id="SSF52540">
    <property type="entry name" value="P-loop containing nucleoside triphosphate hydrolases"/>
    <property type="match status" value="1"/>
</dbReference>
<evidence type="ECO:0000256" key="3">
    <source>
        <dbReference type="ARBA" id="ARBA00012154"/>
    </source>
</evidence>
<comment type="caution">
    <text evidence="12">The sequence shown here is derived from an EMBL/GenBank/DDBJ whole genome shotgun (WGS) entry which is preliminary data.</text>
</comment>
<proteinExistence type="inferred from homology"/>
<dbReference type="InterPro" id="IPR000623">
    <property type="entry name" value="Shikimate_kinase/TSH1"/>
</dbReference>
<feature type="binding site" evidence="11">
    <location>
        <position position="87"/>
    </location>
    <ligand>
        <name>substrate</name>
    </ligand>
</feature>
<evidence type="ECO:0000256" key="11">
    <source>
        <dbReference type="HAMAP-Rule" id="MF_00109"/>
    </source>
</evidence>
<keyword evidence="11" id="KW-0460">Magnesium</keyword>
<feature type="binding site" evidence="11">
    <location>
        <position position="143"/>
    </location>
    <ligand>
        <name>substrate</name>
    </ligand>
</feature>
<dbReference type="Gene3D" id="3.40.50.300">
    <property type="entry name" value="P-loop containing nucleotide triphosphate hydrolases"/>
    <property type="match status" value="1"/>
</dbReference>
<evidence type="ECO:0000313" key="13">
    <source>
        <dbReference type="Proteomes" id="UP001576774"/>
    </source>
</evidence>
<gene>
    <name evidence="11" type="primary">aroK</name>
    <name evidence="12" type="ORF">ACE1CC_21970</name>
</gene>
<dbReference type="GO" id="GO:0004765">
    <property type="term" value="F:shikimate kinase activity"/>
    <property type="evidence" value="ECO:0007669"/>
    <property type="project" value="UniProtKB-EC"/>
</dbReference>
<name>A0ABV4X9Q8_9CYAN</name>
<evidence type="ECO:0000256" key="1">
    <source>
        <dbReference type="ARBA" id="ARBA00004842"/>
    </source>
</evidence>
<dbReference type="InterPro" id="IPR023000">
    <property type="entry name" value="Shikimate_kinase_CS"/>
</dbReference>
<keyword evidence="8 11" id="KW-0067">ATP-binding</keyword>
<comment type="function">
    <text evidence="11">Catalyzes the specific phosphorylation of the 3-hydroxyl group of shikimic acid using ATP as a cosubstrate.</text>
</comment>
<dbReference type="PANTHER" id="PTHR21087">
    <property type="entry name" value="SHIKIMATE KINASE"/>
    <property type="match status" value="1"/>
</dbReference>
<feature type="binding site" evidence="11">
    <location>
        <position position="21"/>
    </location>
    <ligand>
        <name>Mg(2+)</name>
        <dbReference type="ChEBI" id="CHEBI:18420"/>
    </ligand>
</feature>
<feature type="binding site" evidence="11">
    <location>
        <position position="124"/>
    </location>
    <ligand>
        <name>ATP</name>
        <dbReference type="ChEBI" id="CHEBI:30616"/>
    </ligand>
</feature>
<comment type="similarity">
    <text evidence="2 11">Belongs to the shikimate kinase family.</text>
</comment>
<reference evidence="12 13" key="1">
    <citation type="submission" date="2024-09" db="EMBL/GenBank/DDBJ databases">
        <title>Floridaenema gen nov. (Aerosakkonemataceae, Aerosakkonematales ord. nov., Cyanobacteria) from benthic tropical and subtropical fresh waters, with the description of four new species.</title>
        <authorList>
            <person name="Moretto J.A."/>
            <person name="Berthold D.E."/>
            <person name="Lefler F.W."/>
            <person name="Huang I.-S."/>
            <person name="Laughinghouse H. IV."/>
        </authorList>
    </citation>
    <scope>NUCLEOTIDE SEQUENCE [LARGE SCALE GENOMIC DNA]</scope>
    <source>
        <strain evidence="12 13">BLCC-F46</strain>
    </source>
</reference>
<sequence length="188" mass="21433">MNNILKDISIFLIGMMGAGKTTVGHLLAQELGYSRFFDTDSLIEQLAKGQTINEIFTTVGEETFREWETQVLAELSTYKKTVISTGGGIVLRQKNWSYLRHGLIVWLDVSVELLIERLTEDNTRPLLKDVDLKKKLQTLLEQRQSLYNQADLRITVQPQETPEQVTKRILEAIPSVLKQPAIPPSYFN</sequence>
<dbReference type="Pfam" id="PF01202">
    <property type="entry name" value="SKI"/>
    <property type="match status" value="1"/>
</dbReference>
<dbReference type="PRINTS" id="PR01100">
    <property type="entry name" value="SHIKIMTKNASE"/>
</dbReference>
<keyword evidence="7 11" id="KW-0418">Kinase</keyword>
<comment type="catalytic activity">
    <reaction evidence="10 11">
        <text>shikimate + ATP = 3-phosphoshikimate + ADP + H(+)</text>
        <dbReference type="Rhea" id="RHEA:13121"/>
        <dbReference type="ChEBI" id="CHEBI:15378"/>
        <dbReference type="ChEBI" id="CHEBI:30616"/>
        <dbReference type="ChEBI" id="CHEBI:36208"/>
        <dbReference type="ChEBI" id="CHEBI:145989"/>
        <dbReference type="ChEBI" id="CHEBI:456216"/>
        <dbReference type="EC" id="2.7.1.71"/>
    </reaction>
</comment>
<keyword evidence="4 11" id="KW-0028">Amino-acid biosynthesis</keyword>
<feature type="binding site" evidence="11">
    <location>
        <begin position="17"/>
        <end position="22"/>
    </location>
    <ligand>
        <name>ATP</name>
        <dbReference type="ChEBI" id="CHEBI:30616"/>
    </ligand>
</feature>
<organism evidence="12 13">
    <name type="scientific">Floridaenema aerugineum BLCC-F46</name>
    <dbReference type="NCBI Taxonomy" id="3153654"/>
    <lineage>
        <taxon>Bacteria</taxon>
        <taxon>Bacillati</taxon>
        <taxon>Cyanobacteriota</taxon>
        <taxon>Cyanophyceae</taxon>
        <taxon>Oscillatoriophycideae</taxon>
        <taxon>Aerosakkonematales</taxon>
        <taxon>Aerosakkonemataceae</taxon>
        <taxon>Floridanema</taxon>
        <taxon>Floridanema aerugineum</taxon>
    </lineage>
</organism>
<evidence type="ECO:0000256" key="10">
    <source>
        <dbReference type="ARBA" id="ARBA00048567"/>
    </source>
</evidence>
<evidence type="ECO:0000256" key="4">
    <source>
        <dbReference type="ARBA" id="ARBA00022605"/>
    </source>
</evidence>
<dbReference type="PANTHER" id="PTHR21087:SF16">
    <property type="entry name" value="SHIKIMATE KINASE 1, CHLOROPLASTIC"/>
    <property type="match status" value="1"/>
</dbReference>
<evidence type="ECO:0000256" key="2">
    <source>
        <dbReference type="ARBA" id="ARBA00006997"/>
    </source>
</evidence>
<evidence type="ECO:0000256" key="8">
    <source>
        <dbReference type="ARBA" id="ARBA00022840"/>
    </source>
</evidence>
<keyword evidence="6 11" id="KW-0547">Nucleotide-binding</keyword>
<dbReference type="RefSeq" id="WP_413272570.1">
    <property type="nucleotide sequence ID" value="NZ_JBHFNQ010000169.1"/>
</dbReference>
<comment type="subcellular location">
    <subcellularLocation>
        <location evidence="11">Cytoplasm</location>
    </subcellularLocation>
</comment>
<protein>
    <recommendedName>
        <fullName evidence="3 11">Shikimate kinase</fullName>
        <shortName evidence="11">SK</shortName>
        <ecNumber evidence="3 11">2.7.1.71</ecNumber>
    </recommendedName>
</protein>
<feature type="binding site" evidence="11">
    <location>
        <position position="65"/>
    </location>
    <ligand>
        <name>substrate</name>
    </ligand>
</feature>
<evidence type="ECO:0000256" key="5">
    <source>
        <dbReference type="ARBA" id="ARBA00022679"/>
    </source>
</evidence>
<feature type="binding site" evidence="11">
    <location>
        <position position="40"/>
    </location>
    <ligand>
        <name>substrate</name>
    </ligand>
</feature>
<evidence type="ECO:0000256" key="6">
    <source>
        <dbReference type="ARBA" id="ARBA00022741"/>
    </source>
</evidence>
<dbReference type="EMBL" id="JBHFNQ010000169">
    <property type="protein sequence ID" value="MFB2879532.1"/>
    <property type="molecule type" value="Genomic_DNA"/>
</dbReference>
<dbReference type="InterPro" id="IPR027417">
    <property type="entry name" value="P-loop_NTPase"/>
</dbReference>
<keyword evidence="11" id="KW-0479">Metal-binding</keyword>
<comment type="cofactor">
    <cofactor evidence="11">
        <name>Mg(2+)</name>
        <dbReference type="ChEBI" id="CHEBI:18420"/>
    </cofactor>
    <text evidence="11">Binds 1 Mg(2+) ion per subunit.</text>
</comment>